<keyword evidence="8" id="KW-0472">Membrane</keyword>
<keyword evidence="8" id="KW-0812">Transmembrane</keyword>
<keyword evidence="12" id="KW-1185">Reference proteome</keyword>
<dbReference type="GO" id="GO:0016705">
    <property type="term" value="F:oxidoreductase activity, acting on paired donors, with incorporation or reduction of molecular oxygen"/>
    <property type="evidence" value="ECO:0007669"/>
    <property type="project" value="UniProtKB-ARBA"/>
</dbReference>
<dbReference type="PANTHER" id="PTHR10134">
    <property type="entry name" value="CYTOCHROME B-C1 COMPLEX SUBUNIT RIESKE, MITOCHONDRIAL"/>
    <property type="match status" value="1"/>
</dbReference>
<keyword evidence="8" id="KW-1133">Transmembrane helix</keyword>
<dbReference type="Proteomes" id="UP000836597">
    <property type="component" value="Chromosome"/>
</dbReference>
<keyword evidence="4" id="KW-0411">Iron-sulfur</keyword>
<evidence type="ECO:0000256" key="3">
    <source>
        <dbReference type="ARBA" id="ARBA00023004"/>
    </source>
</evidence>
<dbReference type="GO" id="GO:0004497">
    <property type="term" value="F:monooxygenase activity"/>
    <property type="evidence" value="ECO:0007669"/>
    <property type="project" value="UniProtKB-ARBA"/>
</dbReference>
<evidence type="ECO:0000256" key="8">
    <source>
        <dbReference type="SAM" id="Phobius"/>
    </source>
</evidence>
<dbReference type="KEGG" id="aacx:DEACI_2278"/>
<organism evidence="10">
    <name type="scientific">Acididesulfobacillus acetoxydans</name>
    <dbReference type="NCBI Taxonomy" id="1561005"/>
    <lineage>
        <taxon>Bacteria</taxon>
        <taxon>Bacillati</taxon>
        <taxon>Bacillota</taxon>
        <taxon>Clostridia</taxon>
        <taxon>Eubacteriales</taxon>
        <taxon>Peptococcaceae</taxon>
        <taxon>Acididesulfobacillus</taxon>
    </lineage>
</organism>
<evidence type="ECO:0000313" key="11">
    <source>
        <dbReference type="EMBL" id="CEJ07098.1"/>
    </source>
</evidence>
<feature type="transmembrane region" description="Helical" evidence="8">
    <location>
        <begin position="75"/>
        <end position="96"/>
    </location>
</feature>
<name>A0A8S0WYP9_9FIRM</name>
<feature type="region of interest" description="Disordered" evidence="7">
    <location>
        <begin position="1"/>
        <end position="66"/>
    </location>
</feature>
<dbReference type="EMBL" id="LR746496">
    <property type="protein sequence ID" value="CAA7601611.1"/>
    <property type="molecule type" value="Genomic_DNA"/>
</dbReference>
<feature type="compositionally biased region" description="Basic and acidic residues" evidence="7">
    <location>
        <begin position="1"/>
        <end position="17"/>
    </location>
</feature>
<feature type="domain" description="Rieske" evidence="9">
    <location>
        <begin position="117"/>
        <end position="208"/>
    </location>
</feature>
<dbReference type="RefSeq" id="WP_240985116.1">
    <property type="nucleotide sequence ID" value="NZ_CDGJ01000037.1"/>
</dbReference>
<evidence type="ECO:0000259" key="9">
    <source>
        <dbReference type="PROSITE" id="PS51296"/>
    </source>
</evidence>
<evidence type="ECO:0000256" key="6">
    <source>
        <dbReference type="ARBA" id="ARBA00034078"/>
    </source>
</evidence>
<dbReference type="EC" id="1.-.-.-" evidence="10"/>
<dbReference type="Gene3D" id="2.102.10.10">
    <property type="entry name" value="Rieske [2Fe-2S] iron-sulphur domain"/>
    <property type="match status" value="1"/>
</dbReference>
<dbReference type="GO" id="GO:0046872">
    <property type="term" value="F:metal ion binding"/>
    <property type="evidence" value="ECO:0007669"/>
    <property type="project" value="UniProtKB-KW"/>
</dbReference>
<dbReference type="GO" id="GO:0051537">
    <property type="term" value="F:2 iron, 2 sulfur cluster binding"/>
    <property type="evidence" value="ECO:0007669"/>
    <property type="project" value="UniProtKB-KW"/>
</dbReference>
<evidence type="ECO:0000313" key="12">
    <source>
        <dbReference type="Proteomes" id="UP001071230"/>
    </source>
</evidence>
<keyword evidence="1" id="KW-0001">2Fe-2S</keyword>
<sequence length="213" mass="22747">MDKGLDENADQRFDKNADSNLAENTNEHLGRNSDKSPDRNAGKSLAKSAGENLSGDRGDSSGKDSSGIPVTRRRFLGLGVGSVAGVVALGYVGLAFDFLNPPPANADPLQEVGQTGDFKVNEPRLVTYKGNGIEQGVYVINFGAEGWLALDFHCTHLQCAVNWVGSVNKFMCPCHGGVYDIRGHVLSGPPPRPLYHRVLKIQGNSVMVGGRQA</sequence>
<dbReference type="PROSITE" id="PS51296">
    <property type="entry name" value="RIESKE"/>
    <property type="match status" value="1"/>
</dbReference>
<evidence type="ECO:0000256" key="5">
    <source>
        <dbReference type="ARBA" id="ARBA00023157"/>
    </source>
</evidence>
<reference evidence="10" key="2">
    <citation type="submission" date="2020-01" db="EMBL/GenBank/DDBJ databases">
        <authorList>
            <person name="Hornung B."/>
        </authorList>
    </citation>
    <scope>NUCLEOTIDE SEQUENCE</scope>
    <source>
        <strain evidence="10">PacBioINE</strain>
    </source>
</reference>
<evidence type="ECO:0000313" key="10">
    <source>
        <dbReference type="EMBL" id="CAA7601611.1"/>
    </source>
</evidence>
<keyword evidence="10" id="KW-0560">Oxidoreductase</keyword>
<dbReference type="InterPro" id="IPR017941">
    <property type="entry name" value="Rieske_2Fe-2S"/>
</dbReference>
<dbReference type="InterPro" id="IPR014349">
    <property type="entry name" value="Rieske_Fe-S_prot"/>
</dbReference>
<accession>A0A8S0WYP9</accession>
<reference evidence="11" key="1">
    <citation type="submission" date="2014-11" db="EMBL/GenBank/DDBJ databases">
        <authorList>
            <person name="Hornung B.V."/>
        </authorList>
    </citation>
    <scope>NUCLEOTIDE SEQUENCE</scope>
    <source>
        <strain evidence="11">INE</strain>
    </source>
</reference>
<evidence type="ECO:0000256" key="4">
    <source>
        <dbReference type="ARBA" id="ARBA00023014"/>
    </source>
</evidence>
<proteinExistence type="predicted"/>
<evidence type="ECO:0000256" key="7">
    <source>
        <dbReference type="SAM" id="MobiDB-lite"/>
    </source>
</evidence>
<keyword evidence="2" id="KW-0479">Metal-binding</keyword>
<dbReference type="GO" id="GO:0016020">
    <property type="term" value="C:membrane"/>
    <property type="evidence" value="ECO:0007669"/>
    <property type="project" value="InterPro"/>
</dbReference>
<feature type="compositionally biased region" description="Basic and acidic residues" evidence="7">
    <location>
        <begin position="25"/>
        <end position="41"/>
    </location>
</feature>
<protein>
    <submittedName>
        <fullName evidence="11">Rieske (2Fe-2S) iron-sulfur domain protein</fullName>
    </submittedName>
    <submittedName>
        <fullName evidence="10">Rieske 2Fe-2S subunit signature</fullName>
        <ecNumber evidence="10">1.-.-.-</ecNumber>
    </submittedName>
</protein>
<dbReference type="InterPro" id="IPR036922">
    <property type="entry name" value="Rieske_2Fe-2S_sf"/>
</dbReference>
<dbReference type="AlphaFoldDB" id="A0A8S0WYP9"/>
<dbReference type="Proteomes" id="UP001071230">
    <property type="component" value="Unassembled WGS sequence"/>
</dbReference>
<keyword evidence="3" id="KW-0408">Iron</keyword>
<dbReference type="EMBL" id="CDGJ01000037">
    <property type="protein sequence ID" value="CEJ07098.1"/>
    <property type="molecule type" value="Genomic_DNA"/>
</dbReference>
<keyword evidence="5" id="KW-1015">Disulfide bond</keyword>
<evidence type="ECO:0000256" key="1">
    <source>
        <dbReference type="ARBA" id="ARBA00022714"/>
    </source>
</evidence>
<gene>
    <name evidence="11" type="ORF">DEACI_1554</name>
    <name evidence="10" type="ORF">DEACI_2278</name>
</gene>
<dbReference type="SUPFAM" id="SSF50022">
    <property type="entry name" value="ISP domain"/>
    <property type="match status" value="1"/>
</dbReference>
<dbReference type="Pfam" id="PF00355">
    <property type="entry name" value="Rieske"/>
    <property type="match status" value="1"/>
</dbReference>
<comment type="cofactor">
    <cofactor evidence="6">
        <name>[2Fe-2S] cluster</name>
        <dbReference type="ChEBI" id="CHEBI:190135"/>
    </cofactor>
</comment>
<dbReference type="InterPro" id="IPR005805">
    <property type="entry name" value="Rieske_Fe-S_prot_C"/>
</dbReference>
<dbReference type="PRINTS" id="PR00162">
    <property type="entry name" value="RIESKE"/>
</dbReference>
<evidence type="ECO:0000256" key="2">
    <source>
        <dbReference type="ARBA" id="ARBA00022723"/>
    </source>
</evidence>